<name>A0ABS2JX27_9GAMM</name>
<protein>
    <submittedName>
        <fullName evidence="1">Uncharacterized protein</fullName>
    </submittedName>
</protein>
<keyword evidence="2" id="KW-1185">Reference proteome</keyword>
<gene>
    <name evidence="1" type="ORF">ISP20_20410</name>
</gene>
<dbReference type="EMBL" id="JADIKC010000013">
    <property type="protein sequence ID" value="MBM7123539.1"/>
    <property type="molecule type" value="Genomic_DNA"/>
</dbReference>
<sequence>MLLHLDGDTSRFTGAYGYSDQPGTLALTGSLRPGGAGIDLVEDDQKGRETGRFELEIFRASRFGETSNPLPGCDNLAGEWLPMRGGKASPVSLHLDSELDPAYDQWQRLNDETAYILRRAMLEKDAVTFASLLRYPFFSERGLGVASVWKSPQEVVMHYKDIVLFPKEAIRNAVPHFLASGADQSTFMNRSVTIYQGKVIRVCEAACPVIPPLANY</sequence>
<dbReference type="RefSeq" id="WP_204638045.1">
    <property type="nucleotide sequence ID" value="NZ_JADIKC010000013.1"/>
</dbReference>
<evidence type="ECO:0000313" key="1">
    <source>
        <dbReference type="EMBL" id="MBM7123539.1"/>
    </source>
</evidence>
<reference evidence="1 2" key="1">
    <citation type="submission" date="2020-10" db="EMBL/GenBank/DDBJ databases">
        <title>Phylogeny of dyella-like bacteria.</title>
        <authorList>
            <person name="Fu J."/>
        </authorList>
    </citation>
    <scope>NUCLEOTIDE SEQUENCE [LARGE SCALE GENOMIC DNA]</scope>
    <source>
        <strain evidence="1 2">THG-B117</strain>
    </source>
</reference>
<dbReference type="Proteomes" id="UP001430065">
    <property type="component" value="Unassembled WGS sequence"/>
</dbReference>
<accession>A0ABS2JX27</accession>
<evidence type="ECO:0000313" key="2">
    <source>
        <dbReference type="Proteomes" id="UP001430065"/>
    </source>
</evidence>
<organism evidence="1 2">
    <name type="scientific">Dyella kyungheensis</name>
    <dbReference type="NCBI Taxonomy" id="1242174"/>
    <lineage>
        <taxon>Bacteria</taxon>
        <taxon>Pseudomonadati</taxon>
        <taxon>Pseudomonadota</taxon>
        <taxon>Gammaproteobacteria</taxon>
        <taxon>Lysobacterales</taxon>
        <taxon>Rhodanobacteraceae</taxon>
        <taxon>Dyella</taxon>
    </lineage>
</organism>
<proteinExistence type="predicted"/>
<comment type="caution">
    <text evidence="1">The sequence shown here is derived from an EMBL/GenBank/DDBJ whole genome shotgun (WGS) entry which is preliminary data.</text>
</comment>